<sequence>MSAVFKCANNESKLEGNCARGYTGWLCSTCAKGYFSVFGFCRSCPKSIWALLAEVVAIIVVIGCFVGFVAYTYSREVNDGRRSIVDVVLARGKIVIGFYQVMGEFWESLNGVYWQTIFKTLSQWLDILQLNVSNVVIKPSCFFPNFRLTPYVEFIIGVSTPVIILALSITILLAKRIYLLLKNRKGRSNIEESETTHTRDKVFLLSLLALYITYPSTCNSIFALYRPVCQTFYLDENKEMTVALLRPEFSINCSTEVHRRYEISAYVMSSYVVAFPGVLLYLLWKFSEGKLYPIMQLLVVSIRTQNGSGFCLRTTKLASLWAIFLNMLVAAVPVPDNMESSLTGSVMTVLLVIGNSCVICIVSESPC</sequence>
<comment type="caution">
    <text evidence="2">The sequence shown here is derived from an EMBL/GenBank/DDBJ whole genome shotgun (WGS) entry which is preliminary data.</text>
</comment>
<name>A0A2G8JXA4_STIJA</name>
<reference evidence="2 3" key="1">
    <citation type="journal article" date="2017" name="PLoS Biol.">
        <title>The sea cucumber genome provides insights into morphological evolution and visceral regeneration.</title>
        <authorList>
            <person name="Zhang X."/>
            <person name="Sun L."/>
            <person name="Yuan J."/>
            <person name="Sun Y."/>
            <person name="Gao Y."/>
            <person name="Zhang L."/>
            <person name="Li S."/>
            <person name="Dai H."/>
            <person name="Hamel J.F."/>
            <person name="Liu C."/>
            <person name="Yu Y."/>
            <person name="Liu S."/>
            <person name="Lin W."/>
            <person name="Guo K."/>
            <person name="Jin S."/>
            <person name="Xu P."/>
            <person name="Storey K.B."/>
            <person name="Huan P."/>
            <person name="Zhang T."/>
            <person name="Zhou Y."/>
            <person name="Zhang J."/>
            <person name="Lin C."/>
            <person name="Li X."/>
            <person name="Xing L."/>
            <person name="Huo D."/>
            <person name="Sun M."/>
            <person name="Wang L."/>
            <person name="Mercier A."/>
            <person name="Li F."/>
            <person name="Yang H."/>
            <person name="Xiang J."/>
        </authorList>
    </citation>
    <scope>NUCLEOTIDE SEQUENCE [LARGE SCALE GENOMIC DNA]</scope>
    <source>
        <strain evidence="2">Shaxun</strain>
        <tissue evidence="2">Muscle</tissue>
    </source>
</reference>
<keyword evidence="1" id="KW-0472">Membrane</keyword>
<feature type="transmembrane region" description="Helical" evidence="1">
    <location>
        <begin position="48"/>
        <end position="71"/>
    </location>
</feature>
<feature type="transmembrane region" description="Helical" evidence="1">
    <location>
        <begin position="202"/>
        <end position="225"/>
    </location>
</feature>
<dbReference type="AlphaFoldDB" id="A0A2G8JXA4"/>
<keyword evidence="1" id="KW-0812">Transmembrane</keyword>
<organism evidence="2 3">
    <name type="scientific">Stichopus japonicus</name>
    <name type="common">Sea cucumber</name>
    <dbReference type="NCBI Taxonomy" id="307972"/>
    <lineage>
        <taxon>Eukaryota</taxon>
        <taxon>Metazoa</taxon>
        <taxon>Echinodermata</taxon>
        <taxon>Eleutherozoa</taxon>
        <taxon>Echinozoa</taxon>
        <taxon>Holothuroidea</taxon>
        <taxon>Aspidochirotacea</taxon>
        <taxon>Aspidochirotida</taxon>
        <taxon>Stichopodidae</taxon>
        <taxon>Apostichopus</taxon>
    </lineage>
</organism>
<feature type="transmembrane region" description="Helical" evidence="1">
    <location>
        <begin position="317"/>
        <end position="335"/>
    </location>
</feature>
<protein>
    <submittedName>
        <fullName evidence="2">Uncharacterized protein</fullName>
    </submittedName>
</protein>
<evidence type="ECO:0000313" key="3">
    <source>
        <dbReference type="Proteomes" id="UP000230750"/>
    </source>
</evidence>
<gene>
    <name evidence="2" type="ORF">BSL78_22843</name>
</gene>
<dbReference type="EMBL" id="MRZV01001136">
    <property type="protein sequence ID" value="PIK40315.1"/>
    <property type="molecule type" value="Genomic_DNA"/>
</dbReference>
<keyword evidence="1" id="KW-1133">Transmembrane helix</keyword>
<evidence type="ECO:0000313" key="2">
    <source>
        <dbReference type="EMBL" id="PIK40315.1"/>
    </source>
</evidence>
<feature type="transmembrane region" description="Helical" evidence="1">
    <location>
        <begin position="154"/>
        <end position="181"/>
    </location>
</feature>
<feature type="transmembrane region" description="Helical" evidence="1">
    <location>
        <begin position="263"/>
        <end position="284"/>
    </location>
</feature>
<accession>A0A2G8JXA4</accession>
<feature type="transmembrane region" description="Helical" evidence="1">
    <location>
        <begin position="341"/>
        <end position="362"/>
    </location>
</feature>
<keyword evidence="3" id="KW-1185">Reference proteome</keyword>
<dbReference type="OrthoDB" id="205145at2759"/>
<evidence type="ECO:0000256" key="1">
    <source>
        <dbReference type="SAM" id="Phobius"/>
    </source>
</evidence>
<proteinExistence type="predicted"/>
<dbReference type="Proteomes" id="UP000230750">
    <property type="component" value="Unassembled WGS sequence"/>
</dbReference>